<sequence>MSDASAQKTPERRTNYRQLFSFAVCCGMICWIIEYPIQPVFAAANQNTLLIGKQALSQDSYTIPIAPPSPFGGMTVEEILRLRVKAVWQQPLLIGINYRPSEAVFCRLRSRSAWRELPGDSLSTDDGEPRPSAGSEYVLNPYVLVAATIAAPPIESNTEASAGQLFPSSLFWESSQARATAVYDVSSALRNTDRVDAEPVSLDQLSLQLVAMNARDMNLNYAAILPNDANGVSLPQELSEAVLIEQYLRHDPHCGAAGGCNEVSPPQKEFTGLRLTDLPARMMIRLWSDRPESADAAPDMRFVLTFR</sequence>
<keyword evidence="1" id="KW-0812">Transmembrane</keyword>
<reference evidence="2 3" key="1">
    <citation type="submission" date="2019-02" db="EMBL/GenBank/DDBJ databases">
        <title>Deep-cultivation of Planctomycetes and their phenomic and genomic characterization uncovers novel biology.</title>
        <authorList>
            <person name="Wiegand S."/>
            <person name="Jogler M."/>
            <person name="Boedeker C."/>
            <person name="Pinto D."/>
            <person name="Vollmers J."/>
            <person name="Rivas-Marin E."/>
            <person name="Kohn T."/>
            <person name="Peeters S.H."/>
            <person name="Heuer A."/>
            <person name="Rast P."/>
            <person name="Oberbeckmann S."/>
            <person name="Bunk B."/>
            <person name="Jeske O."/>
            <person name="Meyerdierks A."/>
            <person name="Storesund J.E."/>
            <person name="Kallscheuer N."/>
            <person name="Luecker S."/>
            <person name="Lage O.M."/>
            <person name="Pohl T."/>
            <person name="Merkel B.J."/>
            <person name="Hornburger P."/>
            <person name="Mueller R.-W."/>
            <person name="Bruemmer F."/>
            <person name="Labrenz M."/>
            <person name="Spormann A.M."/>
            <person name="Op den Camp H."/>
            <person name="Overmann J."/>
            <person name="Amann R."/>
            <person name="Jetten M.S.M."/>
            <person name="Mascher T."/>
            <person name="Medema M.H."/>
            <person name="Devos D.P."/>
            <person name="Kaster A.-K."/>
            <person name="Ovreas L."/>
            <person name="Rohde M."/>
            <person name="Galperin M.Y."/>
            <person name="Jogler C."/>
        </authorList>
    </citation>
    <scope>NUCLEOTIDE SEQUENCE [LARGE SCALE GENOMIC DNA]</scope>
    <source>
        <strain evidence="2 3">Mal52</strain>
    </source>
</reference>
<keyword evidence="1" id="KW-1133">Transmembrane helix</keyword>
<name>A0A517ZL48_9PLAN</name>
<accession>A0A517ZL48</accession>
<dbReference type="Proteomes" id="UP000319383">
    <property type="component" value="Chromosome"/>
</dbReference>
<proteinExistence type="predicted"/>
<dbReference type="AlphaFoldDB" id="A0A517ZL48"/>
<keyword evidence="3" id="KW-1185">Reference proteome</keyword>
<dbReference type="EMBL" id="CP036276">
    <property type="protein sequence ID" value="QDU43198.1"/>
    <property type="molecule type" value="Genomic_DNA"/>
</dbReference>
<protein>
    <submittedName>
        <fullName evidence="2">Uncharacterized protein</fullName>
    </submittedName>
</protein>
<gene>
    <name evidence="2" type="ORF">Mal52_16700</name>
</gene>
<evidence type="ECO:0000313" key="3">
    <source>
        <dbReference type="Proteomes" id="UP000319383"/>
    </source>
</evidence>
<dbReference type="KEGG" id="sdyn:Mal52_16700"/>
<evidence type="ECO:0000256" key="1">
    <source>
        <dbReference type="SAM" id="Phobius"/>
    </source>
</evidence>
<feature type="transmembrane region" description="Helical" evidence="1">
    <location>
        <begin position="20"/>
        <end position="37"/>
    </location>
</feature>
<evidence type="ECO:0000313" key="2">
    <source>
        <dbReference type="EMBL" id="QDU43198.1"/>
    </source>
</evidence>
<dbReference type="RefSeq" id="WP_145375334.1">
    <property type="nucleotide sequence ID" value="NZ_CP036276.1"/>
</dbReference>
<keyword evidence="1" id="KW-0472">Membrane</keyword>
<organism evidence="2 3">
    <name type="scientific">Symmachiella dynata</name>
    <dbReference type="NCBI Taxonomy" id="2527995"/>
    <lineage>
        <taxon>Bacteria</taxon>
        <taxon>Pseudomonadati</taxon>
        <taxon>Planctomycetota</taxon>
        <taxon>Planctomycetia</taxon>
        <taxon>Planctomycetales</taxon>
        <taxon>Planctomycetaceae</taxon>
        <taxon>Symmachiella</taxon>
    </lineage>
</organism>